<dbReference type="EC" id="4.2.3.4" evidence="8 19"/>
<dbReference type="InterPro" id="IPR016037">
    <property type="entry name" value="DHQ_synth_AroB"/>
</dbReference>
<dbReference type="EMBL" id="CP025958">
    <property type="protein sequence ID" value="AWM39858.1"/>
    <property type="molecule type" value="Genomic_DNA"/>
</dbReference>
<evidence type="ECO:0000256" key="11">
    <source>
        <dbReference type="ARBA" id="ARBA00022605"/>
    </source>
</evidence>
<organism evidence="22 23">
    <name type="scientific">Gemmata obscuriglobus</name>
    <dbReference type="NCBI Taxonomy" id="114"/>
    <lineage>
        <taxon>Bacteria</taxon>
        <taxon>Pseudomonadati</taxon>
        <taxon>Planctomycetota</taxon>
        <taxon>Planctomycetia</taxon>
        <taxon>Gemmatales</taxon>
        <taxon>Gemmataceae</taxon>
        <taxon>Gemmata</taxon>
    </lineage>
</organism>
<feature type="binding site" evidence="19">
    <location>
        <position position="185"/>
    </location>
    <ligand>
        <name>Zn(2+)</name>
        <dbReference type="ChEBI" id="CHEBI:29105"/>
    </ligand>
</feature>
<keyword evidence="13 19" id="KW-0547">Nucleotide-binding</keyword>
<accession>A0A2Z3H287</accession>
<dbReference type="Proteomes" id="UP000245802">
    <property type="component" value="Chromosome"/>
</dbReference>
<evidence type="ECO:0000256" key="16">
    <source>
        <dbReference type="ARBA" id="ARBA00023141"/>
    </source>
</evidence>
<dbReference type="PIRSF" id="PIRSF001455">
    <property type="entry name" value="DHQ_synth"/>
    <property type="match status" value="1"/>
</dbReference>
<dbReference type="CDD" id="cd08195">
    <property type="entry name" value="DHQS"/>
    <property type="match status" value="1"/>
</dbReference>
<keyword evidence="12 19" id="KW-0479">Metal-binding</keyword>
<dbReference type="GO" id="GO:0008652">
    <property type="term" value="P:amino acid biosynthetic process"/>
    <property type="evidence" value="ECO:0007669"/>
    <property type="project" value="UniProtKB-KW"/>
</dbReference>
<feature type="binding site" evidence="19">
    <location>
        <position position="152"/>
    </location>
    <ligand>
        <name>NAD(+)</name>
        <dbReference type="ChEBI" id="CHEBI:57540"/>
    </ligand>
</feature>
<dbReference type="Pfam" id="PF24621">
    <property type="entry name" value="DHQS_C"/>
    <property type="match status" value="1"/>
</dbReference>
<feature type="binding site" evidence="19">
    <location>
        <position position="249"/>
    </location>
    <ligand>
        <name>Zn(2+)</name>
        <dbReference type="ChEBI" id="CHEBI:29105"/>
    </ligand>
</feature>
<evidence type="ECO:0000256" key="3">
    <source>
        <dbReference type="ARBA" id="ARBA00001947"/>
    </source>
</evidence>
<dbReference type="Gene3D" id="1.20.1090.10">
    <property type="entry name" value="Dehydroquinate synthase-like - alpha domain"/>
    <property type="match status" value="1"/>
</dbReference>
<dbReference type="UniPathway" id="UPA00053">
    <property type="reaction ID" value="UER00085"/>
</dbReference>
<feature type="binding site" evidence="19">
    <location>
        <begin position="130"/>
        <end position="131"/>
    </location>
    <ligand>
        <name>NAD(+)</name>
        <dbReference type="ChEBI" id="CHEBI:57540"/>
    </ligand>
</feature>
<dbReference type="PANTHER" id="PTHR43622:SF7">
    <property type="entry name" value="3-DEHYDROQUINATE SYNTHASE, CHLOROPLASTIC"/>
    <property type="match status" value="1"/>
</dbReference>
<dbReference type="AlphaFoldDB" id="A0A2Z3H287"/>
<evidence type="ECO:0000256" key="19">
    <source>
        <dbReference type="HAMAP-Rule" id="MF_00110"/>
    </source>
</evidence>
<dbReference type="InterPro" id="IPR030960">
    <property type="entry name" value="DHQS/DOIS_N"/>
</dbReference>
<sequence length="364" mass="38667">METVRVNLGSRSYDIALTHGATANLGAFVRAALPKTSSVLVVGDSNSWPHAESIQATLTRAGLRAGSAVVPAGEASKCLERLAGLYDALYELAADRSTAVVAVGGGVIGDLAGFAAATYNRGLPLVMVPTTLLSMVDSSVGGKTGINHPKGKNLIGSFHQPAGVWIDLAFLNTLPAREFISGLAEVVKYGVILDAAFFAYLESNSHAVRTRDPGALLRVVTRSCRLKADVVEQDEYERTGLRAVLNYGHTFAHAFETCGGYGTLLHGEAVSIGMECAAQLARKLGLIGDEFVSRQTKLLDALGLPTAPPTRWPADDLIAVMRRDKKAVGGQMRFILPTRLGEVKLFDDVPEPLVRTVLESAVSR</sequence>
<evidence type="ECO:0000256" key="15">
    <source>
        <dbReference type="ARBA" id="ARBA00023027"/>
    </source>
</evidence>
<dbReference type="RefSeq" id="WP_109571198.1">
    <property type="nucleotide sequence ID" value="NZ_CP025958.1"/>
</dbReference>
<comment type="cofactor">
    <cofactor evidence="19">
        <name>Co(2+)</name>
        <dbReference type="ChEBI" id="CHEBI:48828"/>
    </cofactor>
    <cofactor evidence="19">
        <name>Zn(2+)</name>
        <dbReference type="ChEBI" id="CHEBI:29105"/>
    </cofactor>
    <text evidence="19">Binds 1 divalent metal cation per subunit. Can use either Co(2+) or Zn(2+).</text>
</comment>
<dbReference type="PANTHER" id="PTHR43622">
    <property type="entry name" value="3-DEHYDROQUINATE SYNTHASE"/>
    <property type="match status" value="1"/>
</dbReference>
<dbReference type="Pfam" id="PF01761">
    <property type="entry name" value="DHQ_synthase"/>
    <property type="match status" value="1"/>
</dbReference>
<dbReference type="GO" id="GO:0009423">
    <property type="term" value="P:chorismate biosynthetic process"/>
    <property type="evidence" value="ECO:0007669"/>
    <property type="project" value="UniProtKB-UniRule"/>
</dbReference>
<evidence type="ECO:0000256" key="6">
    <source>
        <dbReference type="ARBA" id="ARBA00004661"/>
    </source>
</evidence>
<feature type="domain" description="3-dehydroquinate synthase C-terminal" evidence="21">
    <location>
        <begin position="182"/>
        <end position="327"/>
    </location>
</feature>
<dbReference type="GO" id="GO:0005737">
    <property type="term" value="C:cytoplasm"/>
    <property type="evidence" value="ECO:0007669"/>
    <property type="project" value="UniProtKB-SubCell"/>
</dbReference>
<dbReference type="GO" id="GO:0009073">
    <property type="term" value="P:aromatic amino acid family biosynthetic process"/>
    <property type="evidence" value="ECO:0007669"/>
    <property type="project" value="UniProtKB-KW"/>
</dbReference>
<dbReference type="InterPro" id="IPR056179">
    <property type="entry name" value="DHQS_C"/>
</dbReference>
<evidence type="ECO:0000256" key="9">
    <source>
        <dbReference type="ARBA" id="ARBA00017684"/>
    </source>
</evidence>
<dbReference type="OrthoDB" id="9806583at2"/>
<dbReference type="GO" id="GO:0046872">
    <property type="term" value="F:metal ion binding"/>
    <property type="evidence" value="ECO:0007669"/>
    <property type="project" value="UniProtKB-KW"/>
</dbReference>
<evidence type="ECO:0000256" key="18">
    <source>
        <dbReference type="ARBA" id="ARBA00023285"/>
    </source>
</evidence>
<evidence type="ECO:0000313" key="22">
    <source>
        <dbReference type="EMBL" id="AWM39858.1"/>
    </source>
</evidence>
<comment type="cofactor">
    <cofactor evidence="2 19">
        <name>NAD(+)</name>
        <dbReference type="ChEBI" id="CHEBI:57540"/>
    </cofactor>
</comment>
<name>A0A2Z3H287_9BACT</name>
<evidence type="ECO:0000256" key="5">
    <source>
        <dbReference type="ARBA" id="ARBA00004496"/>
    </source>
</evidence>
<dbReference type="FunFam" id="3.40.50.1970:FF:000007">
    <property type="entry name" value="Pentafunctional AROM polypeptide"/>
    <property type="match status" value="1"/>
</dbReference>
<evidence type="ECO:0000259" key="20">
    <source>
        <dbReference type="Pfam" id="PF01761"/>
    </source>
</evidence>
<dbReference type="GO" id="GO:0000166">
    <property type="term" value="F:nucleotide binding"/>
    <property type="evidence" value="ECO:0007669"/>
    <property type="project" value="UniProtKB-KW"/>
</dbReference>
<dbReference type="InterPro" id="IPR050071">
    <property type="entry name" value="Dehydroquinate_synthase"/>
</dbReference>
<comment type="caution">
    <text evidence="19">Lacks conserved residue(s) required for the propagation of feature annotation.</text>
</comment>
<keyword evidence="18 19" id="KW-0170">Cobalt</keyword>
<feature type="binding site" evidence="19">
    <location>
        <position position="266"/>
    </location>
    <ligand>
        <name>Zn(2+)</name>
        <dbReference type="ChEBI" id="CHEBI:29105"/>
    </ligand>
</feature>
<evidence type="ECO:0000259" key="21">
    <source>
        <dbReference type="Pfam" id="PF24621"/>
    </source>
</evidence>
<evidence type="ECO:0000256" key="12">
    <source>
        <dbReference type="ARBA" id="ARBA00022723"/>
    </source>
</evidence>
<reference evidence="22 23" key="1">
    <citation type="submission" date="2018-01" db="EMBL/GenBank/DDBJ databases">
        <title>G. obscuriglobus.</title>
        <authorList>
            <person name="Franke J."/>
            <person name="Blomberg W."/>
            <person name="Selmecki A."/>
        </authorList>
    </citation>
    <scope>NUCLEOTIDE SEQUENCE [LARGE SCALE GENOMIC DNA]</scope>
    <source>
        <strain evidence="22 23">DSM 5831</strain>
    </source>
</reference>
<feature type="binding site" evidence="19">
    <location>
        <begin position="170"/>
        <end position="173"/>
    </location>
    <ligand>
        <name>NAD(+)</name>
        <dbReference type="ChEBI" id="CHEBI:57540"/>
    </ligand>
</feature>
<keyword evidence="10 19" id="KW-0963">Cytoplasm</keyword>
<gene>
    <name evidence="19 22" type="primary">aroB</name>
    <name evidence="22" type="ORF">C1280_24510</name>
</gene>
<dbReference type="GO" id="GO:0003856">
    <property type="term" value="F:3-dehydroquinate synthase activity"/>
    <property type="evidence" value="ECO:0007669"/>
    <property type="project" value="UniProtKB-UniRule"/>
</dbReference>
<keyword evidence="11 19" id="KW-0028">Amino-acid biosynthesis</keyword>
<evidence type="ECO:0000256" key="4">
    <source>
        <dbReference type="ARBA" id="ARBA00003485"/>
    </source>
</evidence>
<evidence type="ECO:0000256" key="8">
    <source>
        <dbReference type="ARBA" id="ARBA00013031"/>
    </source>
</evidence>
<evidence type="ECO:0000256" key="2">
    <source>
        <dbReference type="ARBA" id="ARBA00001911"/>
    </source>
</evidence>
<feature type="binding site" evidence="19">
    <location>
        <begin position="106"/>
        <end position="110"/>
    </location>
    <ligand>
        <name>NAD(+)</name>
        <dbReference type="ChEBI" id="CHEBI:57540"/>
    </ligand>
</feature>
<dbReference type="InterPro" id="IPR030963">
    <property type="entry name" value="DHQ_synth_fam"/>
</dbReference>
<keyword evidence="23" id="KW-1185">Reference proteome</keyword>
<evidence type="ECO:0000256" key="1">
    <source>
        <dbReference type="ARBA" id="ARBA00001393"/>
    </source>
</evidence>
<comment type="function">
    <text evidence="4 19">Catalyzes the conversion of 3-deoxy-D-arabino-heptulosonate 7-phosphate (DAHP) to dehydroquinate (DHQ).</text>
</comment>
<keyword evidence="17 19" id="KW-0456">Lyase</keyword>
<dbReference type="SUPFAM" id="SSF56796">
    <property type="entry name" value="Dehydroquinate synthase-like"/>
    <property type="match status" value="1"/>
</dbReference>
<comment type="cofactor">
    <cofactor evidence="3">
        <name>Zn(2+)</name>
        <dbReference type="ChEBI" id="CHEBI:29105"/>
    </cofactor>
</comment>
<evidence type="ECO:0000256" key="14">
    <source>
        <dbReference type="ARBA" id="ARBA00022833"/>
    </source>
</evidence>
<feature type="binding site" evidence="19">
    <location>
        <position position="143"/>
    </location>
    <ligand>
        <name>NAD(+)</name>
        <dbReference type="ChEBI" id="CHEBI:57540"/>
    </ligand>
</feature>
<evidence type="ECO:0000313" key="23">
    <source>
        <dbReference type="Proteomes" id="UP000245802"/>
    </source>
</evidence>
<comment type="pathway">
    <text evidence="6 19">Metabolic intermediate biosynthesis; chorismate biosynthesis; chorismate from D-erythrose 4-phosphate and phosphoenolpyruvate: step 2/7.</text>
</comment>
<keyword evidence="14 19" id="KW-0862">Zinc</keyword>
<dbReference type="KEGG" id="gog:C1280_24510"/>
<dbReference type="Gene3D" id="3.40.50.1970">
    <property type="match status" value="1"/>
</dbReference>
<dbReference type="NCBIfam" id="TIGR01357">
    <property type="entry name" value="aroB"/>
    <property type="match status" value="1"/>
</dbReference>
<feature type="domain" description="3-dehydroquinate synthase N-terminal" evidence="20">
    <location>
        <begin position="69"/>
        <end position="180"/>
    </location>
</feature>
<keyword evidence="15 19" id="KW-0520">NAD</keyword>
<dbReference type="HAMAP" id="MF_00110">
    <property type="entry name" value="DHQ_synthase"/>
    <property type="match status" value="1"/>
</dbReference>
<evidence type="ECO:0000256" key="17">
    <source>
        <dbReference type="ARBA" id="ARBA00023239"/>
    </source>
</evidence>
<comment type="catalytic activity">
    <reaction evidence="1 19">
        <text>7-phospho-2-dehydro-3-deoxy-D-arabino-heptonate = 3-dehydroquinate + phosphate</text>
        <dbReference type="Rhea" id="RHEA:21968"/>
        <dbReference type="ChEBI" id="CHEBI:32364"/>
        <dbReference type="ChEBI" id="CHEBI:43474"/>
        <dbReference type="ChEBI" id="CHEBI:58394"/>
        <dbReference type="EC" id="4.2.3.4"/>
    </reaction>
</comment>
<comment type="similarity">
    <text evidence="7 19">Belongs to the sugar phosphate cyclases superfamily. Dehydroquinate synthase family.</text>
</comment>
<proteinExistence type="inferred from homology"/>
<evidence type="ECO:0000256" key="10">
    <source>
        <dbReference type="ARBA" id="ARBA00022490"/>
    </source>
</evidence>
<comment type="subcellular location">
    <subcellularLocation>
        <location evidence="5 19">Cytoplasm</location>
    </subcellularLocation>
</comment>
<keyword evidence="16 19" id="KW-0057">Aromatic amino acid biosynthesis</keyword>
<evidence type="ECO:0000256" key="13">
    <source>
        <dbReference type="ARBA" id="ARBA00022741"/>
    </source>
</evidence>
<evidence type="ECO:0000256" key="7">
    <source>
        <dbReference type="ARBA" id="ARBA00005412"/>
    </source>
</evidence>
<protein>
    <recommendedName>
        <fullName evidence="9 19">3-dehydroquinate synthase</fullName>
        <shortName evidence="19">DHQS</shortName>
        <ecNumber evidence="8 19">4.2.3.4</ecNumber>
    </recommendedName>
</protein>